<proteinExistence type="predicted"/>
<dbReference type="Gene3D" id="2.60.120.920">
    <property type="match status" value="1"/>
</dbReference>
<feature type="region of interest" description="Disordered" evidence="1">
    <location>
        <begin position="600"/>
        <end position="693"/>
    </location>
</feature>
<name>A0A7S1AE78_NOCSC</name>
<dbReference type="EMBL" id="HBFQ01035352">
    <property type="protein sequence ID" value="CAD8850593.1"/>
    <property type="molecule type" value="Transcribed_RNA"/>
</dbReference>
<protein>
    <submittedName>
        <fullName evidence="2">Uncharacterized protein</fullName>
    </submittedName>
</protein>
<dbReference type="InterPro" id="IPR043136">
    <property type="entry name" value="B30.2/SPRY_sf"/>
</dbReference>
<dbReference type="GO" id="GO:0003723">
    <property type="term" value="F:RNA binding"/>
    <property type="evidence" value="ECO:0007669"/>
    <property type="project" value="TreeGrafter"/>
</dbReference>
<gene>
    <name evidence="2" type="ORF">NSCI0253_LOCUS24943</name>
</gene>
<feature type="compositionally biased region" description="Basic and acidic residues" evidence="1">
    <location>
        <begin position="303"/>
        <end position="328"/>
    </location>
</feature>
<feature type="compositionally biased region" description="Low complexity" evidence="1">
    <location>
        <begin position="622"/>
        <end position="642"/>
    </location>
</feature>
<evidence type="ECO:0000256" key="1">
    <source>
        <dbReference type="SAM" id="MobiDB-lite"/>
    </source>
</evidence>
<dbReference type="GO" id="GO:0005634">
    <property type="term" value="C:nucleus"/>
    <property type="evidence" value="ECO:0007669"/>
    <property type="project" value="TreeGrafter"/>
</dbReference>
<dbReference type="GO" id="GO:0000380">
    <property type="term" value="P:alternative mRNA splicing, via spliceosome"/>
    <property type="evidence" value="ECO:0007669"/>
    <property type="project" value="TreeGrafter"/>
</dbReference>
<dbReference type="PANTHER" id="PTHR12381">
    <property type="entry name" value="HETEROGENEOUS NUCLEAR RIBONUCLEOPROTEIN U FAMILY MEMBER"/>
    <property type="match status" value="1"/>
</dbReference>
<organism evidence="2">
    <name type="scientific">Noctiluca scintillans</name>
    <name type="common">Sea sparkle</name>
    <name type="synonym">Red tide dinoflagellate</name>
    <dbReference type="NCBI Taxonomy" id="2966"/>
    <lineage>
        <taxon>Eukaryota</taxon>
        <taxon>Sar</taxon>
        <taxon>Alveolata</taxon>
        <taxon>Dinophyceae</taxon>
        <taxon>Noctilucales</taxon>
        <taxon>Noctilucaceae</taxon>
        <taxon>Noctiluca</taxon>
    </lineage>
</organism>
<feature type="region of interest" description="Disordered" evidence="1">
    <location>
        <begin position="303"/>
        <end position="332"/>
    </location>
</feature>
<accession>A0A7S1AE78</accession>
<feature type="compositionally biased region" description="Basic and acidic residues" evidence="1">
    <location>
        <begin position="600"/>
        <end position="610"/>
    </location>
</feature>
<sequence>MLEALNMAEPQASVGRTPMPRNLLRIGLTVAQSSLFLNEGEGLCFDSEGYFASEGRRIKVGPRIERGQIVSLVVNLGTGLNANTVSLFLDGDPIAYPQPIPESMRGKVLYPTIAYKNVTLHVNFGPAKATLPFVCRMMHDASAEDVEVAPPMDQTEGKCNIVFPVGLPDTGIFDWANDFLEKHPGYIELSDRMIQDWAVKSGLYRSKEQSSNDKPEMNFGIPLMDDMSVSQVLSKLAPALRRNFLFLELRANLVTSERSDTLRRFGSGFHRVARVMMGEPSASYKEVVRTLILADKAADLEAERERRRIEAGPRKEDTEESTEPKVADAEVEVQDTPALTEEEEKMCVRKSEVPDLTSSALSRSFASFALPTAEEGFDEVAYEWQPMEQCKSLLKEWVSARKLTTRVEDLQPSQWFKNHWQTWQKLNGEWRKLQGDWKDPVKRKALLQRKLDAKRKEAGADPEAELMKIDAESIDVHSVADVIDIGSGEPLFASFVFEDWTLLSTHVELHLLLHAFRKDLNDPERLSFHESHLAFYYSRYYRKPFELKYFGVETLVDFVEMVSETMKVRDDGMLEAKLGEDAPLDGFLRHTEAYRRERQHRIDAGDESARLKFSKPVPPRPRQQMQAQALRQQQQAHMQLPLDQPPSMYGPRGGFFSNGNPQKRPAPPQAPAQTPAKRPAYDGSVYGSVYTSS</sequence>
<reference evidence="2" key="1">
    <citation type="submission" date="2021-01" db="EMBL/GenBank/DDBJ databases">
        <authorList>
            <person name="Corre E."/>
            <person name="Pelletier E."/>
            <person name="Niang G."/>
            <person name="Scheremetjew M."/>
            <person name="Finn R."/>
            <person name="Kale V."/>
            <person name="Holt S."/>
            <person name="Cochrane G."/>
            <person name="Meng A."/>
            <person name="Brown T."/>
            <person name="Cohen L."/>
        </authorList>
    </citation>
    <scope>NUCLEOTIDE SEQUENCE</scope>
</reference>
<evidence type="ECO:0000313" key="2">
    <source>
        <dbReference type="EMBL" id="CAD8850593.1"/>
    </source>
</evidence>
<dbReference type="PANTHER" id="PTHR12381:SF56">
    <property type="entry name" value="B30.2_SPRY DOMAIN-CONTAINING PROTEIN-RELATED"/>
    <property type="match status" value="1"/>
</dbReference>
<dbReference type="AlphaFoldDB" id="A0A7S1AE78"/>